<organism evidence="1 2">
    <name type="scientific">Trichostrongylus colubriformis</name>
    <name type="common">Black scour worm</name>
    <dbReference type="NCBI Taxonomy" id="6319"/>
    <lineage>
        <taxon>Eukaryota</taxon>
        <taxon>Metazoa</taxon>
        <taxon>Ecdysozoa</taxon>
        <taxon>Nematoda</taxon>
        <taxon>Chromadorea</taxon>
        <taxon>Rhabditida</taxon>
        <taxon>Rhabditina</taxon>
        <taxon>Rhabditomorpha</taxon>
        <taxon>Strongyloidea</taxon>
        <taxon>Trichostrongylidae</taxon>
        <taxon>Trichostrongylus</taxon>
    </lineage>
</organism>
<dbReference type="AlphaFoldDB" id="A0AAN8IS70"/>
<sequence>MKGMKMDENTKILGISWNDISDQFTIKLPTLPDPDITWTKRQVLKFVAKTSDPLVSVEGEARMGRSSTTKSSEDLEGHHIKLGYDKHQNRAKTAERYKVDIYIRSPCVYGCFEAYLVEINENRNFSLVMSKTRLAPLKFLLTIPRLELSAINLG</sequence>
<dbReference type="EMBL" id="WIXE01008164">
    <property type="protein sequence ID" value="KAK5979637.1"/>
    <property type="molecule type" value="Genomic_DNA"/>
</dbReference>
<keyword evidence="2" id="KW-1185">Reference proteome</keyword>
<dbReference type="Proteomes" id="UP001331761">
    <property type="component" value="Unassembled WGS sequence"/>
</dbReference>
<evidence type="ECO:0000313" key="2">
    <source>
        <dbReference type="Proteomes" id="UP001331761"/>
    </source>
</evidence>
<gene>
    <name evidence="1" type="ORF">GCK32_004044</name>
</gene>
<protein>
    <submittedName>
        <fullName evidence="1">Uncharacterized protein</fullName>
    </submittedName>
</protein>
<evidence type="ECO:0000313" key="1">
    <source>
        <dbReference type="EMBL" id="KAK5979637.1"/>
    </source>
</evidence>
<comment type="caution">
    <text evidence="1">The sequence shown here is derived from an EMBL/GenBank/DDBJ whole genome shotgun (WGS) entry which is preliminary data.</text>
</comment>
<reference evidence="1 2" key="1">
    <citation type="submission" date="2019-10" db="EMBL/GenBank/DDBJ databases">
        <title>Assembly and Annotation for the nematode Trichostrongylus colubriformis.</title>
        <authorList>
            <person name="Martin J."/>
        </authorList>
    </citation>
    <scope>NUCLEOTIDE SEQUENCE [LARGE SCALE GENOMIC DNA]</scope>
    <source>
        <strain evidence="1">G859</strain>
        <tissue evidence="1">Whole worm</tissue>
    </source>
</reference>
<accession>A0AAN8IS70</accession>
<dbReference type="Pfam" id="PF05380">
    <property type="entry name" value="Peptidase_A17"/>
    <property type="match status" value="1"/>
</dbReference>
<name>A0AAN8IS70_TRICO</name>
<proteinExistence type="predicted"/>
<dbReference type="InterPro" id="IPR008042">
    <property type="entry name" value="Retrotrans_Pao"/>
</dbReference>